<dbReference type="Pfam" id="PF08281">
    <property type="entry name" value="Sigma70_r4_2"/>
    <property type="match status" value="1"/>
</dbReference>
<proteinExistence type="inferred from homology"/>
<dbReference type="NCBIfam" id="TIGR02985">
    <property type="entry name" value="Sig70_bacteroi1"/>
    <property type="match status" value="1"/>
</dbReference>
<protein>
    <submittedName>
        <fullName evidence="7">RNA polymerase sigma-70 factor</fullName>
    </submittedName>
</protein>
<dbReference type="InterPro" id="IPR014327">
    <property type="entry name" value="RNA_pol_sigma70_bacteroid"/>
</dbReference>
<evidence type="ECO:0000256" key="1">
    <source>
        <dbReference type="ARBA" id="ARBA00010641"/>
    </source>
</evidence>
<gene>
    <name evidence="7" type="ORF">QQ008_23520</name>
</gene>
<keyword evidence="2" id="KW-0805">Transcription regulation</keyword>
<keyword evidence="4" id="KW-0804">Transcription</keyword>
<accession>A0ABT8KUC7</accession>
<feature type="domain" description="RNA polymerase sigma-70 region 2" evidence="5">
    <location>
        <begin position="11"/>
        <end position="75"/>
    </location>
</feature>
<comment type="caution">
    <text evidence="7">The sequence shown here is derived from an EMBL/GenBank/DDBJ whole genome shotgun (WGS) entry which is preliminary data.</text>
</comment>
<evidence type="ECO:0000256" key="2">
    <source>
        <dbReference type="ARBA" id="ARBA00023015"/>
    </source>
</evidence>
<keyword evidence="8" id="KW-1185">Reference proteome</keyword>
<feature type="domain" description="RNA polymerase sigma factor 70 region 4 type 2" evidence="6">
    <location>
        <begin position="108"/>
        <end position="159"/>
    </location>
</feature>
<dbReference type="Proteomes" id="UP001172082">
    <property type="component" value="Unassembled WGS sequence"/>
</dbReference>
<evidence type="ECO:0000256" key="3">
    <source>
        <dbReference type="ARBA" id="ARBA00023082"/>
    </source>
</evidence>
<evidence type="ECO:0000256" key="4">
    <source>
        <dbReference type="ARBA" id="ARBA00023163"/>
    </source>
</evidence>
<evidence type="ECO:0000313" key="7">
    <source>
        <dbReference type="EMBL" id="MDN5204382.1"/>
    </source>
</evidence>
<dbReference type="Pfam" id="PF04542">
    <property type="entry name" value="Sigma70_r2"/>
    <property type="match status" value="1"/>
</dbReference>
<dbReference type="InterPro" id="IPR036388">
    <property type="entry name" value="WH-like_DNA-bd_sf"/>
</dbReference>
<dbReference type="InterPro" id="IPR007627">
    <property type="entry name" value="RNA_pol_sigma70_r2"/>
</dbReference>
<name>A0ABT8KUC7_9BACT</name>
<dbReference type="SUPFAM" id="SSF88946">
    <property type="entry name" value="Sigma2 domain of RNA polymerase sigma factors"/>
    <property type="match status" value="1"/>
</dbReference>
<dbReference type="NCBIfam" id="TIGR02937">
    <property type="entry name" value="sigma70-ECF"/>
    <property type="match status" value="1"/>
</dbReference>
<sequence>MLTKDQFEGIFNSFYVDVKNYVYYKIADVHRSEDIAQEAFLVLWEKRDQVRIETVKSFLYAIASNLTVDHFRKENVKLRFTKSAEKESRIPFAESPQYLVEFNEFEIKLQEAISNLTEKQRVVFLMNRIDGLKYAEIAERLGISIKTVEKRMGNTLKELRKKINFKV</sequence>
<evidence type="ECO:0000313" key="8">
    <source>
        <dbReference type="Proteomes" id="UP001172082"/>
    </source>
</evidence>
<evidence type="ECO:0000259" key="6">
    <source>
        <dbReference type="Pfam" id="PF08281"/>
    </source>
</evidence>
<dbReference type="InterPro" id="IPR013324">
    <property type="entry name" value="RNA_pol_sigma_r3/r4-like"/>
</dbReference>
<dbReference type="PANTHER" id="PTHR43133:SF46">
    <property type="entry name" value="RNA POLYMERASE SIGMA-70 FACTOR ECF SUBFAMILY"/>
    <property type="match status" value="1"/>
</dbReference>
<dbReference type="Gene3D" id="1.10.10.10">
    <property type="entry name" value="Winged helix-like DNA-binding domain superfamily/Winged helix DNA-binding domain"/>
    <property type="match status" value="1"/>
</dbReference>
<reference evidence="7" key="1">
    <citation type="submission" date="2023-06" db="EMBL/GenBank/DDBJ databases">
        <title>Genomic of Parafulvivirga corallium.</title>
        <authorList>
            <person name="Wang G."/>
        </authorList>
    </citation>
    <scope>NUCLEOTIDE SEQUENCE</scope>
    <source>
        <strain evidence="7">BMA10</strain>
    </source>
</reference>
<dbReference type="Gene3D" id="1.10.1740.10">
    <property type="match status" value="1"/>
</dbReference>
<dbReference type="PANTHER" id="PTHR43133">
    <property type="entry name" value="RNA POLYMERASE ECF-TYPE SIGMA FACTO"/>
    <property type="match status" value="1"/>
</dbReference>
<dbReference type="RefSeq" id="WP_346754405.1">
    <property type="nucleotide sequence ID" value="NZ_JAUJEA010000011.1"/>
</dbReference>
<dbReference type="InterPro" id="IPR014284">
    <property type="entry name" value="RNA_pol_sigma-70_dom"/>
</dbReference>
<dbReference type="EMBL" id="JAUJEA010000011">
    <property type="protein sequence ID" value="MDN5204382.1"/>
    <property type="molecule type" value="Genomic_DNA"/>
</dbReference>
<dbReference type="SUPFAM" id="SSF88659">
    <property type="entry name" value="Sigma3 and sigma4 domains of RNA polymerase sigma factors"/>
    <property type="match status" value="1"/>
</dbReference>
<keyword evidence="3" id="KW-0731">Sigma factor</keyword>
<dbReference type="InterPro" id="IPR013325">
    <property type="entry name" value="RNA_pol_sigma_r2"/>
</dbReference>
<evidence type="ECO:0000259" key="5">
    <source>
        <dbReference type="Pfam" id="PF04542"/>
    </source>
</evidence>
<dbReference type="InterPro" id="IPR013249">
    <property type="entry name" value="RNA_pol_sigma70_r4_t2"/>
</dbReference>
<dbReference type="CDD" id="cd06171">
    <property type="entry name" value="Sigma70_r4"/>
    <property type="match status" value="1"/>
</dbReference>
<comment type="similarity">
    <text evidence="1">Belongs to the sigma-70 factor family. ECF subfamily.</text>
</comment>
<organism evidence="7 8">
    <name type="scientific">Splendidivirga corallicola</name>
    <dbReference type="NCBI Taxonomy" id="3051826"/>
    <lineage>
        <taxon>Bacteria</taxon>
        <taxon>Pseudomonadati</taxon>
        <taxon>Bacteroidota</taxon>
        <taxon>Cytophagia</taxon>
        <taxon>Cytophagales</taxon>
        <taxon>Splendidivirgaceae</taxon>
        <taxon>Splendidivirga</taxon>
    </lineage>
</organism>
<dbReference type="InterPro" id="IPR039425">
    <property type="entry name" value="RNA_pol_sigma-70-like"/>
</dbReference>